<feature type="transmembrane region" description="Helical" evidence="2">
    <location>
        <begin position="222"/>
        <end position="249"/>
    </location>
</feature>
<reference evidence="3 4" key="1">
    <citation type="submission" date="2016-10" db="EMBL/GenBank/DDBJ databases">
        <title>Genome sequence of Streptomyces gilvigriseus MUSC 26.</title>
        <authorList>
            <person name="Lee L.-H."/>
            <person name="Ser H.-L."/>
        </authorList>
    </citation>
    <scope>NUCLEOTIDE SEQUENCE [LARGE SCALE GENOMIC DNA]</scope>
    <source>
        <strain evidence="3 4">MUSC 26</strain>
    </source>
</reference>
<gene>
    <name evidence="3" type="ORF">BIV57_12875</name>
</gene>
<feature type="region of interest" description="Disordered" evidence="1">
    <location>
        <begin position="156"/>
        <end position="203"/>
    </location>
</feature>
<name>A0A1J7BEJ2_9ACTN</name>
<feature type="region of interest" description="Disordered" evidence="1">
    <location>
        <begin position="60"/>
        <end position="140"/>
    </location>
</feature>
<feature type="compositionally biased region" description="Basic and acidic residues" evidence="1">
    <location>
        <begin position="66"/>
        <end position="91"/>
    </location>
</feature>
<keyword evidence="2" id="KW-0472">Membrane</keyword>
<sequence>MGIEGERLVYDYLSQVGDAAQREMSPGERVELVARVREDLNARIGDGGSPTTVRRALARMGTPEDVVAKARDAGGGTGRRDAERSARRRAEAAAAPPPPPREPEDRRAPAAPVAEDGTPVIVDPAVGDGREFGDDHLVGEGGRVRFDKRSAGAPLLMVRDEDLDDDEDDEEEDEGGAGGQARDAKPAAASAVREREPRSGPPPLVGAVGSLIVQLVRHPRELLGIALLLAGPVSGFWPLLLAGWALLYFAPRLRPVERMTASVLIPGLVLAGGAVWLWARRTGRMGAPPLGKHDVVKALEHMLPVLGWTGAIVTSLFLCWRLMRRRAARGEE</sequence>
<keyword evidence="2" id="KW-1133">Transmembrane helix</keyword>
<feature type="transmembrane region" description="Helical" evidence="2">
    <location>
        <begin position="261"/>
        <end position="279"/>
    </location>
</feature>
<dbReference type="AlphaFoldDB" id="A0A1J7BEJ2"/>
<dbReference type="OrthoDB" id="4350222at2"/>
<dbReference type="Proteomes" id="UP000243342">
    <property type="component" value="Unassembled WGS sequence"/>
</dbReference>
<comment type="caution">
    <text evidence="3">The sequence shown here is derived from an EMBL/GenBank/DDBJ whole genome shotgun (WGS) entry which is preliminary data.</text>
</comment>
<keyword evidence="2" id="KW-0812">Transmembrane</keyword>
<evidence type="ECO:0000313" key="3">
    <source>
        <dbReference type="EMBL" id="OIV37054.1"/>
    </source>
</evidence>
<feature type="compositionally biased region" description="Acidic residues" evidence="1">
    <location>
        <begin position="161"/>
        <end position="175"/>
    </location>
</feature>
<organism evidence="3 4">
    <name type="scientific">Mangrovactinospora gilvigrisea</name>
    <dbReference type="NCBI Taxonomy" id="1428644"/>
    <lineage>
        <taxon>Bacteria</taxon>
        <taxon>Bacillati</taxon>
        <taxon>Actinomycetota</taxon>
        <taxon>Actinomycetes</taxon>
        <taxon>Kitasatosporales</taxon>
        <taxon>Streptomycetaceae</taxon>
        <taxon>Mangrovactinospora</taxon>
    </lineage>
</organism>
<dbReference type="STRING" id="1428644.BIV57_12875"/>
<evidence type="ECO:0000256" key="2">
    <source>
        <dbReference type="SAM" id="Phobius"/>
    </source>
</evidence>
<dbReference type="Pfam" id="PF22564">
    <property type="entry name" value="HAAS"/>
    <property type="match status" value="1"/>
</dbReference>
<accession>A0A1J7BEJ2</accession>
<feature type="compositionally biased region" description="Basic and acidic residues" evidence="1">
    <location>
        <begin position="128"/>
        <end position="140"/>
    </location>
</feature>
<evidence type="ECO:0000313" key="4">
    <source>
        <dbReference type="Proteomes" id="UP000243342"/>
    </source>
</evidence>
<dbReference type="RefSeq" id="WP_071656956.1">
    <property type="nucleotide sequence ID" value="NZ_MLCF01000064.1"/>
</dbReference>
<evidence type="ECO:0000256" key="1">
    <source>
        <dbReference type="SAM" id="MobiDB-lite"/>
    </source>
</evidence>
<proteinExistence type="predicted"/>
<protein>
    <submittedName>
        <fullName evidence="3">Uncharacterized protein</fullName>
    </submittedName>
</protein>
<keyword evidence="4" id="KW-1185">Reference proteome</keyword>
<dbReference type="EMBL" id="MLCF01000064">
    <property type="protein sequence ID" value="OIV37054.1"/>
    <property type="molecule type" value="Genomic_DNA"/>
</dbReference>
<feature type="transmembrane region" description="Helical" evidence="2">
    <location>
        <begin position="299"/>
        <end position="320"/>
    </location>
</feature>